<dbReference type="InterPro" id="IPR025196">
    <property type="entry name" value="DUF4126"/>
</dbReference>
<keyword evidence="4" id="KW-1185">Reference proteome</keyword>
<feature type="domain" description="DUF4126" evidence="2">
    <location>
        <begin position="16"/>
        <end position="153"/>
    </location>
</feature>
<accession>A0A7L7LBP3</accession>
<name>A0A7L7LBP3_9BACT</name>
<dbReference type="RefSeq" id="WP_182412269.1">
    <property type="nucleotide sequence ID" value="NZ_CP055153.1"/>
</dbReference>
<keyword evidence="1" id="KW-0472">Membrane</keyword>
<keyword evidence="1" id="KW-0812">Transmembrane</keyword>
<dbReference type="Proteomes" id="UP000514509">
    <property type="component" value="Chromosome"/>
</dbReference>
<feature type="transmembrane region" description="Helical" evidence="1">
    <location>
        <begin position="79"/>
        <end position="98"/>
    </location>
</feature>
<protein>
    <submittedName>
        <fullName evidence="3">DUF4126 family protein</fullName>
    </submittedName>
</protein>
<sequence length="167" mass="17624">MATTSYTVNWQAFDWGAMAGMRSLSALAFTSHFLSKSPDASLSNSFLGFLQSERVATTLKVLAATEIIGDKLPNAPNRIAAPVLLVRLLSGALVGSAWSQHNGQSKEVGALWGGVGALAASYGFYYLRTKLSANTSAPDWVWALLEDGLTASLGITLGQASLQKESV</sequence>
<keyword evidence="1" id="KW-1133">Transmembrane helix</keyword>
<dbReference type="KEGG" id="add:HUW48_18060"/>
<evidence type="ECO:0000313" key="3">
    <source>
        <dbReference type="EMBL" id="QMU29809.1"/>
    </source>
</evidence>
<reference evidence="3 4" key="2">
    <citation type="submission" date="2020-08" db="EMBL/GenBank/DDBJ databases">
        <title>Adhaeribacter dokdonensis sp. nov., isolated from the rhizosphere of Elymus tsukushiensis, a plant native to the Dokdo Islands, Republic of Korea.</title>
        <authorList>
            <person name="Ghim S.Y."/>
        </authorList>
    </citation>
    <scope>NUCLEOTIDE SEQUENCE [LARGE SCALE GENOMIC DNA]</scope>
    <source>
        <strain evidence="3 4">KUDC8001</strain>
    </source>
</reference>
<dbReference type="EMBL" id="CP055153">
    <property type="protein sequence ID" value="QMU29809.1"/>
    <property type="molecule type" value="Genomic_DNA"/>
</dbReference>
<dbReference type="Pfam" id="PF13548">
    <property type="entry name" value="DUF4126"/>
    <property type="match status" value="1"/>
</dbReference>
<organism evidence="3 4">
    <name type="scientific">Adhaeribacter radiodurans</name>
    <dbReference type="NCBI Taxonomy" id="2745197"/>
    <lineage>
        <taxon>Bacteria</taxon>
        <taxon>Pseudomonadati</taxon>
        <taxon>Bacteroidota</taxon>
        <taxon>Cytophagia</taxon>
        <taxon>Cytophagales</taxon>
        <taxon>Hymenobacteraceae</taxon>
        <taxon>Adhaeribacter</taxon>
    </lineage>
</organism>
<dbReference type="AlphaFoldDB" id="A0A7L7LBP3"/>
<evidence type="ECO:0000313" key="4">
    <source>
        <dbReference type="Proteomes" id="UP000514509"/>
    </source>
</evidence>
<evidence type="ECO:0000256" key="1">
    <source>
        <dbReference type="SAM" id="Phobius"/>
    </source>
</evidence>
<feature type="transmembrane region" description="Helical" evidence="1">
    <location>
        <begin position="110"/>
        <end position="127"/>
    </location>
</feature>
<evidence type="ECO:0000259" key="2">
    <source>
        <dbReference type="Pfam" id="PF13548"/>
    </source>
</evidence>
<proteinExistence type="predicted"/>
<reference evidence="3 4" key="1">
    <citation type="submission" date="2020-06" db="EMBL/GenBank/DDBJ databases">
        <authorList>
            <person name="Hwang Y.J."/>
        </authorList>
    </citation>
    <scope>NUCLEOTIDE SEQUENCE [LARGE SCALE GENOMIC DNA]</scope>
    <source>
        <strain evidence="3 4">KUDC8001</strain>
    </source>
</reference>
<gene>
    <name evidence="3" type="ORF">HUW48_18060</name>
</gene>